<organism evidence="1 2">
    <name type="scientific">Pluteus cervinus</name>
    <dbReference type="NCBI Taxonomy" id="181527"/>
    <lineage>
        <taxon>Eukaryota</taxon>
        <taxon>Fungi</taxon>
        <taxon>Dikarya</taxon>
        <taxon>Basidiomycota</taxon>
        <taxon>Agaricomycotina</taxon>
        <taxon>Agaricomycetes</taxon>
        <taxon>Agaricomycetidae</taxon>
        <taxon>Agaricales</taxon>
        <taxon>Pluteineae</taxon>
        <taxon>Pluteaceae</taxon>
        <taxon>Pluteus</taxon>
    </lineage>
</organism>
<reference evidence="1 2" key="1">
    <citation type="journal article" date="2019" name="Nat. Ecol. Evol.">
        <title>Megaphylogeny resolves global patterns of mushroom evolution.</title>
        <authorList>
            <person name="Varga T."/>
            <person name="Krizsan K."/>
            <person name="Foldi C."/>
            <person name="Dima B."/>
            <person name="Sanchez-Garcia M."/>
            <person name="Sanchez-Ramirez S."/>
            <person name="Szollosi G.J."/>
            <person name="Szarkandi J.G."/>
            <person name="Papp V."/>
            <person name="Albert L."/>
            <person name="Andreopoulos W."/>
            <person name="Angelini C."/>
            <person name="Antonin V."/>
            <person name="Barry K.W."/>
            <person name="Bougher N.L."/>
            <person name="Buchanan P."/>
            <person name="Buyck B."/>
            <person name="Bense V."/>
            <person name="Catcheside P."/>
            <person name="Chovatia M."/>
            <person name="Cooper J."/>
            <person name="Damon W."/>
            <person name="Desjardin D."/>
            <person name="Finy P."/>
            <person name="Geml J."/>
            <person name="Haridas S."/>
            <person name="Hughes K."/>
            <person name="Justo A."/>
            <person name="Karasinski D."/>
            <person name="Kautmanova I."/>
            <person name="Kiss B."/>
            <person name="Kocsube S."/>
            <person name="Kotiranta H."/>
            <person name="LaButti K.M."/>
            <person name="Lechner B.E."/>
            <person name="Liimatainen K."/>
            <person name="Lipzen A."/>
            <person name="Lukacs Z."/>
            <person name="Mihaltcheva S."/>
            <person name="Morgado L.N."/>
            <person name="Niskanen T."/>
            <person name="Noordeloos M.E."/>
            <person name="Ohm R.A."/>
            <person name="Ortiz-Santana B."/>
            <person name="Ovrebo C."/>
            <person name="Racz N."/>
            <person name="Riley R."/>
            <person name="Savchenko A."/>
            <person name="Shiryaev A."/>
            <person name="Soop K."/>
            <person name="Spirin V."/>
            <person name="Szebenyi C."/>
            <person name="Tomsovsky M."/>
            <person name="Tulloss R.E."/>
            <person name="Uehling J."/>
            <person name="Grigoriev I.V."/>
            <person name="Vagvolgyi C."/>
            <person name="Papp T."/>
            <person name="Martin F.M."/>
            <person name="Miettinen O."/>
            <person name="Hibbett D.S."/>
            <person name="Nagy L.G."/>
        </authorList>
    </citation>
    <scope>NUCLEOTIDE SEQUENCE [LARGE SCALE GENOMIC DNA]</scope>
    <source>
        <strain evidence="1 2">NL-1719</strain>
    </source>
</reference>
<dbReference type="EMBL" id="ML208305">
    <property type="protein sequence ID" value="TFK70948.1"/>
    <property type="molecule type" value="Genomic_DNA"/>
</dbReference>
<protein>
    <submittedName>
        <fullName evidence="1">Uncharacterized protein</fullName>
    </submittedName>
</protein>
<keyword evidence="2" id="KW-1185">Reference proteome</keyword>
<dbReference type="Proteomes" id="UP000308600">
    <property type="component" value="Unassembled WGS sequence"/>
</dbReference>
<name>A0ACD3AYX1_9AGAR</name>
<accession>A0ACD3AYX1</accession>
<evidence type="ECO:0000313" key="1">
    <source>
        <dbReference type="EMBL" id="TFK70948.1"/>
    </source>
</evidence>
<evidence type="ECO:0000313" key="2">
    <source>
        <dbReference type="Proteomes" id="UP000308600"/>
    </source>
</evidence>
<sequence length="137" mass="14396">MFPSTPGMISDQPLSQPIGSNKEQNNTQSSPPILPSSKGERQGRSDTPPQQAATQPDSGQTTHASGPTGPASDSQQGTAHDAPVRVIEVPGPKVAFKDQVIGYAQKTRGTLLNKPELKEHGEQVLEGRASGVKHPEA</sequence>
<gene>
    <name evidence="1" type="ORF">BDN72DRAFT_896046</name>
</gene>
<proteinExistence type="predicted"/>